<evidence type="ECO:0000256" key="3">
    <source>
        <dbReference type="ARBA" id="ARBA00022568"/>
    </source>
</evidence>
<evidence type="ECO:0000256" key="4">
    <source>
        <dbReference type="ARBA" id="ARBA00022673"/>
    </source>
</evidence>
<evidence type="ECO:0000256" key="16">
    <source>
        <dbReference type="RuleBase" id="RU003808"/>
    </source>
</evidence>
<dbReference type="Proteomes" id="UP000694621">
    <property type="component" value="Unplaced"/>
</dbReference>
<feature type="transmembrane region" description="Helical" evidence="18">
    <location>
        <begin position="157"/>
        <end position="176"/>
    </location>
</feature>
<dbReference type="InterPro" id="IPR050599">
    <property type="entry name" value="VDCC_alpha-1_subunit"/>
</dbReference>
<feature type="transmembrane region" description="Helical" evidence="18">
    <location>
        <begin position="263"/>
        <end position="286"/>
    </location>
</feature>
<evidence type="ECO:0000259" key="19">
    <source>
        <dbReference type="Pfam" id="PF00520"/>
    </source>
</evidence>
<evidence type="ECO:0000256" key="5">
    <source>
        <dbReference type="ARBA" id="ARBA00022692"/>
    </source>
</evidence>
<evidence type="ECO:0000256" key="14">
    <source>
        <dbReference type="PIRSR" id="PIRSR602077-1"/>
    </source>
</evidence>
<feature type="domain" description="Ion transport" evidence="19">
    <location>
        <begin position="454"/>
        <end position="686"/>
    </location>
</feature>
<dbReference type="Gene3D" id="1.10.287.70">
    <property type="match status" value="2"/>
</dbReference>
<evidence type="ECO:0000256" key="10">
    <source>
        <dbReference type="ARBA" id="ARBA00022989"/>
    </source>
</evidence>
<feature type="transmembrane region" description="Helical" evidence="18">
    <location>
        <begin position="492"/>
        <end position="516"/>
    </location>
</feature>
<name>A0A8B9JL66_ASTMX</name>
<dbReference type="InterPro" id="IPR002077">
    <property type="entry name" value="VDCCAlpha1"/>
</dbReference>
<feature type="transmembrane region" description="Helical" evidence="18">
    <location>
        <begin position="340"/>
        <end position="361"/>
    </location>
</feature>
<keyword evidence="15" id="KW-0325">Glycoprotein</keyword>
<keyword evidence="12 18" id="KW-0472">Membrane</keyword>
<comment type="function">
    <text evidence="16">Voltage-sensitive calcium channels (VSCC) mediate the entry of calcium ions into excitable cells and are also involved in a variety of calcium-dependent processes, including muscle contraction, hormone or neurotransmitter release, gene expression, cell motility, cell division and cell death.</text>
</comment>
<evidence type="ECO:0000256" key="11">
    <source>
        <dbReference type="ARBA" id="ARBA00023065"/>
    </source>
</evidence>
<dbReference type="InterPro" id="IPR005446">
    <property type="entry name" value="VDCC_L_a1su"/>
</dbReference>
<dbReference type="PANTHER" id="PTHR45628:SF2">
    <property type="entry name" value="VOLTAGE-DEPENDENT L-TYPE CALCIUM CHANNEL SUBUNIT ALPHA-1F"/>
    <property type="match status" value="1"/>
</dbReference>
<dbReference type="InterPro" id="IPR005821">
    <property type="entry name" value="Ion_trans_dom"/>
</dbReference>
<feature type="transmembrane region" description="Helical" evidence="18">
    <location>
        <begin position="455"/>
        <end position="472"/>
    </location>
</feature>
<keyword evidence="2" id="KW-0813">Transport</keyword>
<comment type="similarity">
    <text evidence="16">Belongs to the calcium channel alpha-1 subunit (TC 1.A.1.11) family.</text>
</comment>
<comment type="subcellular location">
    <subcellularLocation>
        <location evidence="1 16">Membrane</location>
        <topology evidence="1 16">Multi-pass membrane protein</topology>
    </subcellularLocation>
</comment>
<keyword evidence="9 16" id="KW-0851">Voltage-gated channel</keyword>
<accession>A0A8B9JL66</accession>
<evidence type="ECO:0000256" key="13">
    <source>
        <dbReference type="ARBA" id="ARBA00023303"/>
    </source>
</evidence>
<keyword evidence="5 18" id="KW-0812">Transmembrane</keyword>
<evidence type="ECO:0000256" key="17">
    <source>
        <dbReference type="SAM" id="MobiDB-lite"/>
    </source>
</evidence>
<dbReference type="InterPro" id="IPR027359">
    <property type="entry name" value="Volt_channel_dom_sf"/>
</dbReference>
<feature type="transmembrane region" description="Helical" evidence="18">
    <location>
        <begin position="646"/>
        <end position="668"/>
    </location>
</feature>
<keyword evidence="3 16" id="KW-0109">Calcium transport</keyword>
<feature type="transmembrane region" description="Helical" evidence="18">
    <location>
        <begin position="584"/>
        <end position="604"/>
    </location>
</feature>
<feature type="domain" description="Ion transport" evidence="19">
    <location>
        <begin position="802"/>
        <end position="891"/>
    </location>
</feature>
<dbReference type="FunFam" id="1.10.287.70:FF:000107">
    <property type="entry name" value="Voltage-dependent L-type calcium channel subunit alpha"/>
    <property type="match status" value="1"/>
</dbReference>
<feature type="transmembrane region" description="Helical" evidence="18">
    <location>
        <begin position="119"/>
        <end position="137"/>
    </location>
</feature>
<keyword evidence="6 14" id="KW-0479">Metal-binding</keyword>
<dbReference type="PRINTS" id="PR00167">
    <property type="entry name" value="CACHANNEL"/>
</dbReference>
<keyword evidence="4 16" id="KW-0107">Calcium channel</keyword>
<reference evidence="20" key="1">
    <citation type="submission" date="2025-08" db="UniProtKB">
        <authorList>
            <consortium name="Ensembl"/>
        </authorList>
    </citation>
    <scope>IDENTIFICATION</scope>
</reference>
<dbReference type="PRINTS" id="PR01630">
    <property type="entry name" value="LVDCCALPHA1"/>
</dbReference>
<dbReference type="Ensembl" id="ENSAMXT00005025687.1">
    <property type="protein sequence ID" value="ENSAMXP00005023253.1"/>
    <property type="gene ID" value="ENSAMXG00005011932.1"/>
</dbReference>
<feature type="region of interest" description="Disordered" evidence="17">
    <location>
        <begin position="71"/>
        <end position="92"/>
    </location>
</feature>
<evidence type="ECO:0000256" key="2">
    <source>
        <dbReference type="ARBA" id="ARBA00022448"/>
    </source>
</evidence>
<dbReference type="FunFam" id="1.20.120.350:FF:000010">
    <property type="entry name" value="Voltage-dependent L-type calcium channel subunit alpha"/>
    <property type="match status" value="1"/>
</dbReference>
<evidence type="ECO:0000256" key="9">
    <source>
        <dbReference type="ARBA" id="ARBA00022882"/>
    </source>
</evidence>
<feature type="binding site" evidence="14">
    <location>
        <position position="354"/>
    </location>
    <ligand>
        <name>Ca(2+)</name>
        <dbReference type="ChEBI" id="CHEBI:29108"/>
    </ligand>
</feature>
<feature type="transmembrane region" description="Helical" evidence="18">
    <location>
        <begin position="769"/>
        <end position="787"/>
    </location>
</feature>
<organism evidence="20 21">
    <name type="scientific">Astyanax mexicanus</name>
    <name type="common">Blind cave fish</name>
    <name type="synonym">Astyanax fasciatus mexicanus</name>
    <dbReference type="NCBI Taxonomy" id="7994"/>
    <lineage>
        <taxon>Eukaryota</taxon>
        <taxon>Metazoa</taxon>
        <taxon>Chordata</taxon>
        <taxon>Craniata</taxon>
        <taxon>Vertebrata</taxon>
        <taxon>Euteleostomi</taxon>
        <taxon>Actinopterygii</taxon>
        <taxon>Neopterygii</taxon>
        <taxon>Teleostei</taxon>
        <taxon>Ostariophysi</taxon>
        <taxon>Characiformes</taxon>
        <taxon>Characoidei</taxon>
        <taxon>Acestrorhamphidae</taxon>
        <taxon>Acestrorhamphinae</taxon>
        <taxon>Astyanax</taxon>
    </lineage>
</organism>
<feature type="transmembrane region" description="Helical" evidence="18">
    <location>
        <begin position="373"/>
        <end position="395"/>
    </location>
</feature>
<dbReference type="FunFam" id="1.20.120.350:FF:000001">
    <property type="entry name" value="Voltage-dependent L-type calcium channel subunit alpha"/>
    <property type="match status" value="1"/>
</dbReference>
<protein>
    <recommendedName>
        <fullName evidence="16">Voltage-dependent L-type calcium channel subunit alpha</fullName>
    </recommendedName>
</protein>
<dbReference type="Gene3D" id="1.20.120.350">
    <property type="entry name" value="Voltage-gated potassium channels. Chain C"/>
    <property type="match status" value="3"/>
</dbReference>
<keyword evidence="8 14" id="KW-0106">Calcium</keyword>
<evidence type="ECO:0000256" key="6">
    <source>
        <dbReference type="ARBA" id="ARBA00022723"/>
    </source>
</evidence>
<dbReference type="GO" id="GO:0046872">
    <property type="term" value="F:metal ion binding"/>
    <property type="evidence" value="ECO:0007669"/>
    <property type="project" value="UniProtKB-KW"/>
</dbReference>
<dbReference type="Pfam" id="PF00520">
    <property type="entry name" value="Ion_trans"/>
    <property type="match status" value="3"/>
</dbReference>
<keyword evidence="7" id="KW-0677">Repeat</keyword>
<dbReference type="PANTHER" id="PTHR45628">
    <property type="entry name" value="VOLTAGE-DEPENDENT CALCIUM CHANNEL TYPE A SUBUNIT ALPHA-1"/>
    <property type="match status" value="1"/>
</dbReference>
<feature type="transmembrane region" description="Helical" evidence="18">
    <location>
        <begin position="188"/>
        <end position="205"/>
    </location>
</feature>
<evidence type="ECO:0000256" key="7">
    <source>
        <dbReference type="ARBA" id="ARBA00022737"/>
    </source>
</evidence>
<dbReference type="SUPFAM" id="SSF81324">
    <property type="entry name" value="Voltage-gated potassium channels"/>
    <property type="match status" value="3"/>
</dbReference>
<dbReference type="AlphaFoldDB" id="A0A8B9JL66"/>
<evidence type="ECO:0000313" key="20">
    <source>
        <dbReference type="Ensembl" id="ENSAMXP00005023253.1"/>
    </source>
</evidence>
<feature type="glycosylation site" description="N-linked (GlcNAc...) asparagine" evidence="15">
    <location>
        <position position="319"/>
    </location>
</feature>
<feature type="domain" description="Ion transport" evidence="19">
    <location>
        <begin position="117"/>
        <end position="405"/>
    </location>
</feature>
<dbReference type="GO" id="GO:0098703">
    <property type="term" value="P:calcium ion import across plasma membrane"/>
    <property type="evidence" value="ECO:0007669"/>
    <property type="project" value="TreeGrafter"/>
</dbReference>
<keyword evidence="13" id="KW-0407">Ion channel</keyword>
<evidence type="ECO:0000256" key="1">
    <source>
        <dbReference type="ARBA" id="ARBA00004141"/>
    </source>
</evidence>
<feature type="binding site" evidence="14">
    <location>
        <position position="636"/>
    </location>
    <ligand>
        <name>Ca(2+)</name>
        <dbReference type="ChEBI" id="CHEBI:29108"/>
    </ligand>
</feature>
<keyword evidence="11" id="KW-0406">Ion transport</keyword>
<evidence type="ECO:0000256" key="18">
    <source>
        <dbReference type="SAM" id="Phobius"/>
    </source>
</evidence>
<proteinExistence type="inferred from homology"/>
<sequence>MVAPEKSAGIFTFCRTNTMRILPTRFNRPFKARKNANCSYLEIPISNFDLSVSDGAAMGVVGDLNKSDTLNSTGSAGGRKRTGGAKKQMQANKSKLRAPRALCCLTLSNPIRMALSKPFDIFILLAIFANCVALGVSRPFPEDDSNATNHNLEQVEYIFLVIFTIETFTKILAYGLVMHPSAYIRSGWNLLDFVIVIVGLFSVVAEMGEEHKPGDAHHAAGKPGGLDVKALRAFRVLRPLRLVSGVPSLQIVLNSIMKAMVPLLHIGLLVMFVIIIYAIIGLELFIGRMHKTCFYVELYVDDDPTPCAFAGNGRFCVGNNTDCRGGWEGPNGGITNFDNIFFAMLTVFQCITMEGWTDVLYWMNDAIGFELPWIYFVSLVIFGSFFVLNLVLGVLSGEFSKEREKAVCRGELQKAQEKQQMEQDMVGYMDWLIEQLYHLNLVMRKNCRVAVKSSNFYWLVLLLVFLNTTASASEHYGQPQWLTDIQERANKILLALFTMEMLMKLYSFGFQVYFIALFNRFDCFVVCGGILETVLVEMDVIPPIGISVLRCVRLLRIFKVTRHWAALSDLVTSLLNSMKAICSLLLLLFLFLIIFALLGMQLFGGKFNFDETQMKRSTFDTFPSALLTCFQILTGEDWNSVMYDGIMAYGGPVFPNMIVCIYFVILFVCGNYILLNVFLAIAVDNLMVLLTHFIPDQEEVDKKVDWIDWWKANFVSYFSWHSTGSVPMKVESFQPKEKIIPIPDGSSFFILGKKNCLRVACHNLIYHPYFTNFILIFIILSSFSLAAEDPIKTHSVRNVVTFSLFVNAFNLLDLLVVSVSLISFFLHSSAISVVKILRVLRVLRPLRAINRAKGLKSVIQCVFVAIRTIGNILIVTTLLQFMFACIGVQLFKVILISLSLSYIHKAQCAAH</sequence>
<dbReference type="GO" id="GO:0008331">
    <property type="term" value="F:high voltage-gated calcium channel activity"/>
    <property type="evidence" value="ECO:0007669"/>
    <property type="project" value="TreeGrafter"/>
</dbReference>
<evidence type="ECO:0000256" key="8">
    <source>
        <dbReference type="ARBA" id="ARBA00022837"/>
    </source>
</evidence>
<dbReference type="Gene3D" id="6.10.250.2500">
    <property type="match status" value="1"/>
</dbReference>
<keyword evidence="10 18" id="KW-1133">Transmembrane helix</keyword>
<evidence type="ECO:0000313" key="21">
    <source>
        <dbReference type="Proteomes" id="UP000694621"/>
    </source>
</evidence>
<feature type="transmembrane region" description="Helical" evidence="18">
    <location>
        <begin position="855"/>
        <end position="875"/>
    </location>
</feature>
<feature type="transmembrane region" description="Helical" evidence="18">
    <location>
        <begin position="881"/>
        <end position="903"/>
    </location>
</feature>
<dbReference type="GO" id="GO:0005891">
    <property type="term" value="C:voltage-gated calcium channel complex"/>
    <property type="evidence" value="ECO:0007669"/>
    <property type="project" value="InterPro"/>
</dbReference>
<evidence type="ECO:0000256" key="12">
    <source>
        <dbReference type="ARBA" id="ARBA00023136"/>
    </source>
</evidence>
<evidence type="ECO:0000256" key="15">
    <source>
        <dbReference type="PIRSR" id="PIRSR602077-3"/>
    </source>
</evidence>